<comment type="caution">
    <text evidence="1">The sequence shown here is derived from an EMBL/GenBank/DDBJ whole genome shotgun (WGS) entry which is preliminary data.</text>
</comment>
<protein>
    <submittedName>
        <fullName evidence="1">DUF2993 domain-containing protein</fullName>
    </submittedName>
</protein>
<reference evidence="1 2" key="1">
    <citation type="submission" date="2023-04" db="EMBL/GenBank/DDBJ databases">
        <title>Streptomyces chengmaiensis sp. nov. isolated from the stem of mangrove plant in Hainan.</title>
        <authorList>
            <person name="Huang X."/>
            <person name="Zhou S."/>
            <person name="Chu X."/>
            <person name="Xie Y."/>
            <person name="Lin Y."/>
        </authorList>
    </citation>
    <scope>NUCLEOTIDE SEQUENCE [LARGE SCALE GENOMIC DNA]</scope>
    <source>
        <strain evidence="1 2">HNM0663</strain>
    </source>
</reference>
<name>A0ABT6HVG4_9ACTN</name>
<gene>
    <name evidence="1" type="ORF">QCN29_28790</name>
</gene>
<evidence type="ECO:0000313" key="2">
    <source>
        <dbReference type="Proteomes" id="UP001223144"/>
    </source>
</evidence>
<sequence length="229" mass="24061">MRALRVLLIIAVILGGLFVAADRLAVYAAESRAADRISLQQSTAASKDVSIKGFPFLTQVADKRLDEVEVTLTGIRTSASGRPVRISELTADLYDVRLGDGYGSAVAARAQGEARISYEDLSAVAEEGVSVAYGENGKVKVTGSVEVLGRTVTRSVTSTVSLVGDDTVRVRADSVPGEGIPGIEDLVRKKTDFDRRLGGLPAGLKLEKVEAKPDGVVFTVTGENISLAG</sequence>
<dbReference type="Pfam" id="PF11209">
    <property type="entry name" value="LmeA"/>
    <property type="match status" value="1"/>
</dbReference>
<dbReference type="EMBL" id="JARWBG010000047">
    <property type="protein sequence ID" value="MDH2392706.1"/>
    <property type="molecule type" value="Genomic_DNA"/>
</dbReference>
<dbReference type="Proteomes" id="UP001223144">
    <property type="component" value="Unassembled WGS sequence"/>
</dbReference>
<accession>A0ABT6HVG4</accession>
<keyword evidence="2" id="KW-1185">Reference proteome</keyword>
<evidence type="ECO:0000313" key="1">
    <source>
        <dbReference type="EMBL" id="MDH2392706.1"/>
    </source>
</evidence>
<organism evidence="1 2">
    <name type="scientific">Streptomyces chengmaiensis</name>
    <dbReference type="NCBI Taxonomy" id="3040919"/>
    <lineage>
        <taxon>Bacteria</taxon>
        <taxon>Bacillati</taxon>
        <taxon>Actinomycetota</taxon>
        <taxon>Actinomycetes</taxon>
        <taxon>Kitasatosporales</taxon>
        <taxon>Streptomycetaceae</taxon>
        <taxon>Streptomyces</taxon>
    </lineage>
</organism>
<dbReference type="InterPro" id="IPR021373">
    <property type="entry name" value="DUF2993"/>
</dbReference>
<dbReference type="RefSeq" id="WP_240140231.1">
    <property type="nucleotide sequence ID" value="NZ_JARWBG010000047.1"/>
</dbReference>
<proteinExistence type="predicted"/>